<keyword evidence="4" id="KW-1185">Reference proteome</keyword>
<dbReference type="eggNOG" id="ENOG5033ZS2">
    <property type="taxonomic scope" value="Bacteria"/>
</dbReference>
<accession>F0SQW8</accession>
<dbReference type="RefSeq" id="WP_013628913.1">
    <property type="nucleotide sequence ID" value="NC_015174.1"/>
</dbReference>
<feature type="signal peptide" evidence="2">
    <location>
        <begin position="1"/>
        <end position="28"/>
    </location>
</feature>
<protein>
    <recommendedName>
        <fullName evidence="5">Carboxypeptidase regulatory-like domain-containing protein</fullName>
    </recommendedName>
</protein>
<dbReference type="SUPFAM" id="SSF49464">
    <property type="entry name" value="Carboxypeptidase regulatory domain-like"/>
    <property type="match status" value="1"/>
</dbReference>
<dbReference type="InterPro" id="IPR008969">
    <property type="entry name" value="CarboxyPept-like_regulatory"/>
</dbReference>
<dbReference type="Proteomes" id="UP000006860">
    <property type="component" value="Chromosome"/>
</dbReference>
<dbReference type="PROSITE" id="PS51257">
    <property type="entry name" value="PROKAR_LIPOPROTEIN"/>
    <property type="match status" value="1"/>
</dbReference>
<proteinExistence type="predicted"/>
<evidence type="ECO:0000256" key="2">
    <source>
        <dbReference type="SAM" id="SignalP"/>
    </source>
</evidence>
<dbReference type="HOGENOM" id="CLU_113730_5_2_0"/>
<evidence type="ECO:0000256" key="1">
    <source>
        <dbReference type="SAM" id="MobiDB-lite"/>
    </source>
</evidence>
<name>F0SQW8_RUBBR</name>
<reference evidence="4" key="1">
    <citation type="submission" date="2011-02" db="EMBL/GenBank/DDBJ databases">
        <title>The complete genome of Planctomyces brasiliensis DSM 5305.</title>
        <authorList>
            <person name="Lucas S."/>
            <person name="Copeland A."/>
            <person name="Lapidus A."/>
            <person name="Bruce D."/>
            <person name="Goodwin L."/>
            <person name="Pitluck S."/>
            <person name="Kyrpides N."/>
            <person name="Mavromatis K."/>
            <person name="Pagani I."/>
            <person name="Ivanova N."/>
            <person name="Ovchinnikova G."/>
            <person name="Lu M."/>
            <person name="Detter J.C."/>
            <person name="Han C."/>
            <person name="Land M."/>
            <person name="Hauser L."/>
            <person name="Markowitz V."/>
            <person name="Cheng J.-F."/>
            <person name="Hugenholtz P."/>
            <person name="Woyke T."/>
            <person name="Wu D."/>
            <person name="Tindall B."/>
            <person name="Pomrenke H.G."/>
            <person name="Brambilla E."/>
            <person name="Klenk H.-P."/>
            <person name="Eisen J.A."/>
        </authorList>
    </citation>
    <scope>NUCLEOTIDE SEQUENCE [LARGE SCALE GENOMIC DNA]</scope>
    <source>
        <strain evidence="4">ATCC 49424 / DSM 5305 / JCM 21570 / NBRC 103401 / IFAM 1448</strain>
    </source>
</reference>
<dbReference type="AlphaFoldDB" id="F0SQW8"/>
<sequence>MTRVKISAAPLSFLCSLLILGIAGCGGASDTPPLGTVSGTVTWNGEPLQDAYLTFQPETGRASIGRTDSNGQYSLAYTGDKNGALVGKHTVMITTATEGYSDESGEGNDRPAREEILPAKYHSASELTAEVTSGSNTIDFDLPTE</sequence>
<organism evidence="3 4">
    <name type="scientific">Rubinisphaera brasiliensis (strain ATCC 49424 / DSM 5305 / JCM 21570 / IAM 15109 / NBRC 103401 / IFAM 1448)</name>
    <name type="common">Planctomyces brasiliensis</name>
    <dbReference type="NCBI Taxonomy" id="756272"/>
    <lineage>
        <taxon>Bacteria</taxon>
        <taxon>Pseudomonadati</taxon>
        <taxon>Planctomycetota</taxon>
        <taxon>Planctomycetia</taxon>
        <taxon>Planctomycetales</taxon>
        <taxon>Planctomycetaceae</taxon>
        <taxon>Rubinisphaera</taxon>
    </lineage>
</organism>
<gene>
    <name evidence="3" type="ordered locus">Plabr_2589</name>
</gene>
<evidence type="ECO:0000313" key="3">
    <source>
        <dbReference type="EMBL" id="ADY60189.1"/>
    </source>
</evidence>
<dbReference type="KEGG" id="pbs:Plabr_2589"/>
<evidence type="ECO:0000313" key="4">
    <source>
        <dbReference type="Proteomes" id="UP000006860"/>
    </source>
</evidence>
<dbReference type="OrthoDB" id="286727at2"/>
<feature type="region of interest" description="Disordered" evidence="1">
    <location>
        <begin position="125"/>
        <end position="145"/>
    </location>
</feature>
<evidence type="ECO:0008006" key="5">
    <source>
        <dbReference type="Google" id="ProtNLM"/>
    </source>
</evidence>
<dbReference type="EMBL" id="CP002546">
    <property type="protein sequence ID" value="ADY60189.1"/>
    <property type="molecule type" value="Genomic_DNA"/>
</dbReference>
<keyword evidence="2" id="KW-0732">Signal</keyword>
<feature type="chain" id="PRO_5003260818" description="Carboxypeptidase regulatory-like domain-containing protein" evidence="2">
    <location>
        <begin position="29"/>
        <end position="145"/>
    </location>
</feature>